<keyword evidence="6" id="KW-0479">Metal-binding</keyword>
<dbReference type="Pfam" id="PF00557">
    <property type="entry name" value="Peptidase_M24"/>
    <property type="match status" value="1"/>
</dbReference>
<evidence type="ECO:0000256" key="10">
    <source>
        <dbReference type="ARBA" id="ARBA00069363"/>
    </source>
</evidence>
<dbReference type="PANTHER" id="PTHR43226:SF4">
    <property type="entry name" value="XAA-PRO AMINOPEPTIDASE 3"/>
    <property type="match status" value="1"/>
</dbReference>
<dbReference type="GO" id="GO:0030145">
    <property type="term" value="F:manganese ion binding"/>
    <property type="evidence" value="ECO:0007669"/>
    <property type="project" value="InterPro"/>
</dbReference>
<evidence type="ECO:0000256" key="3">
    <source>
        <dbReference type="ARBA" id="ARBA00008766"/>
    </source>
</evidence>
<dbReference type="AlphaFoldDB" id="A0A1I4QUX6"/>
<dbReference type="InterPro" id="IPR000994">
    <property type="entry name" value="Pept_M24"/>
</dbReference>
<dbReference type="RefSeq" id="WP_090484429.1">
    <property type="nucleotide sequence ID" value="NZ_FOUO01000005.1"/>
</dbReference>
<feature type="domain" description="Aminopeptidase P N-terminal" evidence="13">
    <location>
        <begin position="6"/>
        <end position="140"/>
    </location>
</feature>
<dbReference type="Proteomes" id="UP000199556">
    <property type="component" value="Unassembled WGS sequence"/>
</dbReference>
<dbReference type="Pfam" id="PF05195">
    <property type="entry name" value="AMP_N"/>
    <property type="match status" value="1"/>
</dbReference>
<gene>
    <name evidence="14" type="ORF">SAMN05421721_105169</name>
</gene>
<dbReference type="InterPro" id="IPR029149">
    <property type="entry name" value="Creatin/AminoP/Spt16_N"/>
</dbReference>
<dbReference type="EC" id="3.4.11.9" evidence="4"/>
<dbReference type="STRING" id="195064.SAMN05421721_105169"/>
<evidence type="ECO:0000256" key="4">
    <source>
        <dbReference type="ARBA" id="ARBA00012574"/>
    </source>
</evidence>
<evidence type="ECO:0000313" key="14">
    <source>
        <dbReference type="EMBL" id="SFM43811.1"/>
    </source>
</evidence>
<keyword evidence="8" id="KW-0482">Metalloprotease</keyword>
<organism evidence="14 15">
    <name type="scientific">Ectothiorhodospira mobilis</name>
    <dbReference type="NCBI Taxonomy" id="195064"/>
    <lineage>
        <taxon>Bacteria</taxon>
        <taxon>Pseudomonadati</taxon>
        <taxon>Pseudomonadota</taxon>
        <taxon>Gammaproteobacteria</taxon>
        <taxon>Chromatiales</taxon>
        <taxon>Ectothiorhodospiraceae</taxon>
        <taxon>Ectothiorhodospira</taxon>
    </lineage>
</organism>
<dbReference type="NCBIfam" id="NF008131">
    <property type="entry name" value="PRK10879.1"/>
    <property type="match status" value="1"/>
</dbReference>
<keyword evidence="14" id="KW-0031">Aminopeptidase</keyword>
<dbReference type="Gene3D" id="3.90.230.10">
    <property type="entry name" value="Creatinase/methionine aminopeptidase superfamily"/>
    <property type="match status" value="1"/>
</dbReference>
<dbReference type="PRINTS" id="PR00599">
    <property type="entry name" value="MAPEPTIDASE"/>
</dbReference>
<dbReference type="InterPro" id="IPR007865">
    <property type="entry name" value="Aminopep_P_N"/>
</dbReference>
<dbReference type="SUPFAM" id="SSF55920">
    <property type="entry name" value="Creatinase/aminopeptidase"/>
    <property type="match status" value="1"/>
</dbReference>
<dbReference type="GO" id="GO:0006508">
    <property type="term" value="P:proteolysis"/>
    <property type="evidence" value="ECO:0007669"/>
    <property type="project" value="UniProtKB-KW"/>
</dbReference>
<dbReference type="SMART" id="SM01011">
    <property type="entry name" value="AMP_N"/>
    <property type="match status" value="1"/>
</dbReference>
<comment type="catalytic activity">
    <reaction evidence="1">
        <text>Release of any N-terminal amino acid, including proline, that is linked to proline, even from a dipeptide or tripeptide.</text>
        <dbReference type="EC" id="3.4.11.9"/>
    </reaction>
</comment>
<evidence type="ECO:0000256" key="6">
    <source>
        <dbReference type="ARBA" id="ARBA00022723"/>
    </source>
</evidence>
<evidence type="ECO:0000313" key="15">
    <source>
        <dbReference type="Proteomes" id="UP000199556"/>
    </source>
</evidence>
<dbReference type="PROSITE" id="PS00491">
    <property type="entry name" value="PROLINE_PEPTIDASE"/>
    <property type="match status" value="1"/>
</dbReference>
<dbReference type="GO" id="GO:0070006">
    <property type="term" value="F:metalloaminopeptidase activity"/>
    <property type="evidence" value="ECO:0007669"/>
    <property type="project" value="InterPro"/>
</dbReference>
<dbReference type="InterPro" id="IPR052433">
    <property type="entry name" value="X-Pro_dipept-like"/>
</dbReference>
<dbReference type="CDD" id="cd01087">
    <property type="entry name" value="Prolidase"/>
    <property type="match status" value="1"/>
</dbReference>
<dbReference type="InterPro" id="IPR036005">
    <property type="entry name" value="Creatinase/aminopeptidase-like"/>
</dbReference>
<sequence>MIPNKTQLQEHAHRRRRLMEAMGEGAIAIVPGAPERTRNRDVTHPFRQDSDFWYLTGFVEPEAVAVLVPGRSEGDYVLFCRERDPEKETWNGRRAGTEGAVRDFGADEAHPLAELEQVLPGLLEGRERVYLSLGHESGMDRRVSAWIEAMGRRGRAGVRPPRALMSLEPLLHELRLFKSEQELEAMRRAAAVTVEAHRRAMAACRPGVWEYQLEAELLYTFRHAGMESAYASIVGGGANGCILHYTENEDRLRDGDLVLIDAGCEYRGYAGDVTRTFPVNGRFSPVQRAVYDIVLEAQAAAIAQVAPGRHWEEPHQAAVAVLTRGLVDLGVLQGPVQRLVEEGAYRPYYMHRTGHWLGLDVHDVGDYRVDGAPRPLQPGMVMTVEPGLYFPPGGEGVPEALAGIGVRIEDDVAVTRAGHEVLTADCPKAPEAIEALMTPAD</sequence>
<keyword evidence="15" id="KW-1185">Reference proteome</keyword>
<dbReference type="Gene3D" id="3.40.350.10">
    <property type="entry name" value="Creatinase/prolidase N-terminal domain"/>
    <property type="match status" value="1"/>
</dbReference>
<dbReference type="PANTHER" id="PTHR43226">
    <property type="entry name" value="XAA-PRO AMINOPEPTIDASE 3"/>
    <property type="match status" value="1"/>
</dbReference>
<evidence type="ECO:0000256" key="12">
    <source>
        <dbReference type="ARBA" id="ARBA00081411"/>
    </source>
</evidence>
<keyword evidence="7" id="KW-0378">Hydrolase</keyword>
<reference evidence="14 15" key="1">
    <citation type="submission" date="2016-10" db="EMBL/GenBank/DDBJ databases">
        <authorList>
            <person name="de Groot N.N."/>
        </authorList>
    </citation>
    <scope>NUCLEOTIDE SEQUENCE [LARGE SCALE GENOMIC DNA]</scope>
    <source>
        <strain evidence="14 15">DSM 4180</strain>
    </source>
</reference>
<dbReference type="FunFam" id="3.90.230.10:FF:000002">
    <property type="entry name" value="Xaa-Pro aminopeptidase 3"/>
    <property type="match status" value="1"/>
</dbReference>
<evidence type="ECO:0000256" key="1">
    <source>
        <dbReference type="ARBA" id="ARBA00001424"/>
    </source>
</evidence>
<proteinExistence type="inferred from homology"/>
<dbReference type="InterPro" id="IPR001714">
    <property type="entry name" value="Pept_M24_MAP"/>
</dbReference>
<dbReference type="EMBL" id="FOUO01000005">
    <property type="protein sequence ID" value="SFM43811.1"/>
    <property type="molecule type" value="Genomic_DNA"/>
</dbReference>
<evidence type="ECO:0000256" key="11">
    <source>
        <dbReference type="ARBA" id="ARBA00075356"/>
    </source>
</evidence>
<dbReference type="OrthoDB" id="9806388at2"/>
<keyword evidence="5" id="KW-0645">Protease</keyword>
<evidence type="ECO:0000256" key="5">
    <source>
        <dbReference type="ARBA" id="ARBA00022670"/>
    </source>
</evidence>
<accession>A0A1I4QUX6</accession>
<dbReference type="InterPro" id="IPR001131">
    <property type="entry name" value="Peptidase_M24B_aminopep-P_CS"/>
</dbReference>
<dbReference type="GO" id="GO:0005829">
    <property type="term" value="C:cytosol"/>
    <property type="evidence" value="ECO:0007669"/>
    <property type="project" value="TreeGrafter"/>
</dbReference>
<comment type="cofactor">
    <cofactor evidence="2">
        <name>Mn(2+)</name>
        <dbReference type="ChEBI" id="CHEBI:29035"/>
    </cofactor>
</comment>
<name>A0A1I4QUX6_ECTMO</name>
<evidence type="ECO:0000259" key="13">
    <source>
        <dbReference type="SMART" id="SM01011"/>
    </source>
</evidence>
<dbReference type="SUPFAM" id="SSF53092">
    <property type="entry name" value="Creatinase/prolidase N-terminal domain"/>
    <property type="match status" value="1"/>
</dbReference>
<evidence type="ECO:0000256" key="2">
    <source>
        <dbReference type="ARBA" id="ARBA00001936"/>
    </source>
</evidence>
<keyword evidence="9" id="KW-0464">Manganese</keyword>
<comment type="similarity">
    <text evidence="3">Belongs to the peptidase M24B family.</text>
</comment>
<protein>
    <recommendedName>
        <fullName evidence="10">Xaa-Pro aminopeptidase</fullName>
        <ecNumber evidence="4">3.4.11.9</ecNumber>
    </recommendedName>
    <alternativeName>
        <fullName evidence="11">Aminopeptidase P II</fullName>
    </alternativeName>
    <alternativeName>
        <fullName evidence="12">X-Pro aminopeptidase</fullName>
    </alternativeName>
</protein>
<evidence type="ECO:0000256" key="8">
    <source>
        <dbReference type="ARBA" id="ARBA00023049"/>
    </source>
</evidence>
<evidence type="ECO:0000256" key="7">
    <source>
        <dbReference type="ARBA" id="ARBA00022801"/>
    </source>
</evidence>
<evidence type="ECO:0000256" key="9">
    <source>
        <dbReference type="ARBA" id="ARBA00023211"/>
    </source>
</evidence>